<reference evidence="1 2" key="1">
    <citation type="submission" date="2020-07" db="EMBL/GenBank/DDBJ databases">
        <title>MOT database genomes.</title>
        <authorList>
            <person name="Joseph S."/>
            <person name="Aduse-Opoku J."/>
            <person name="Hashim A."/>
            <person name="Wade W."/>
            <person name="Curtis M."/>
        </authorList>
    </citation>
    <scope>NUCLEOTIDE SEQUENCE [LARGE SCALE GENOMIC DNA]</scope>
    <source>
        <strain evidence="1 2">CIP 106318</strain>
    </source>
</reference>
<feature type="non-terminal residue" evidence="1">
    <location>
        <position position="1"/>
    </location>
</feature>
<proteinExistence type="predicted"/>
<organism evidence="1 2">
    <name type="scientific">Gemelliphila palaticanis</name>
    <dbReference type="NCBI Taxonomy" id="81950"/>
    <lineage>
        <taxon>Bacteria</taxon>
        <taxon>Bacillati</taxon>
        <taxon>Bacillota</taxon>
        <taxon>Bacilli</taxon>
        <taxon>Bacillales</taxon>
        <taxon>Gemellaceae</taxon>
        <taxon>Gemelliphila</taxon>
    </lineage>
</organism>
<evidence type="ECO:0000313" key="1">
    <source>
        <dbReference type="EMBL" id="NYS48230.1"/>
    </source>
</evidence>
<sequence length="142" mass="15306">VLISHREAQQTAAIDAVIAAVERGDIAISRIDAACARVAELKRNRAVRDWRERPVAPPALMQPAAMALSQLLQKAALRVQGAYRALDASLPVTLLTVEVRSRSEIDEVALGRNKEARSSMLPALLAAGLDVREYALSAEALD</sequence>
<dbReference type="Proteomes" id="UP000531840">
    <property type="component" value="Unassembled WGS sequence"/>
</dbReference>
<dbReference type="EMBL" id="JACBYF010000116">
    <property type="protein sequence ID" value="NYS48230.1"/>
    <property type="molecule type" value="Genomic_DNA"/>
</dbReference>
<accession>A0ABX2T0V1</accession>
<feature type="non-terminal residue" evidence="1">
    <location>
        <position position="142"/>
    </location>
</feature>
<evidence type="ECO:0000313" key="2">
    <source>
        <dbReference type="Proteomes" id="UP000531840"/>
    </source>
</evidence>
<keyword evidence="2" id="KW-1185">Reference proteome</keyword>
<comment type="caution">
    <text evidence="1">The sequence shown here is derived from an EMBL/GenBank/DDBJ whole genome shotgun (WGS) entry which is preliminary data.</text>
</comment>
<name>A0ABX2T0V1_9BACL</name>
<protein>
    <submittedName>
        <fullName evidence="1">Beta-N-acetylhexosaminidase</fullName>
    </submittedName>
</protein>
<gene>
    <name evidence="1" type="ORF">HZY85_08640</name>
</gene>